<evidence type="ECO:0000256" key="1">
    <source>
        <dbReference type="SAM" id="Phobius"/>
    </source>
</evidence>
<feature type="transmembrane region" description="Helical" evidence="1">
    <location>
        <begin position="271"/>
        <end position="292"/>
    </location>
</feature>
<feature type="transmembrane region" description="Helical" evidence="1">
    <location>
        <begin position="151"/>
        <end position="169"/>
    </location>
</feature>
<keyword evidence="1" id="KW-1133">Transmembrane helix</keyword>
<feature type="transmembrane region" description="Helical" evidence="1">
    <location>
        <begin position="377"/>
        <end position="396"/>
    </location>
</feature>
<feature type="transmembrane region" description="Helical" evidence="1">
    <location>
        <begin position="205"/>
        <end position="222"/>
    </location>
</feature>
<feature type="transmembrane region" description="Helical" evidence="1">
    <location>
        <begin position="93"/>
        <end position="110"/>
    </location>
</feature>
<protein>
    <submittedName>
        <fullName evidence="2">Uncharacterized protein</fullName>
    </submittedName>
</protein>
<dbReference type="PANTHER" id="PTHR35313">
    <property type="entry name" value="NO EXINE FORMATION 1"/>
    <property type="match status" value="1"/>
</dbReference>
<reference evidence="2" key="1">
    <citation type="submission" date="2020-07" db="EMBL/GenBank/DDBJ databases">
        <authorList>
            <person name="Lin J."/>
        </authorList>
    </citation>
    <scope>NUCLEOTIDE SEQUENCE</scope>
</reference>
<evidence type="ECO:0000313" key="2">
    <source>
        <dbReference type="EMBL" id="CAD1820498.1"/>
    </source>
</evidence>
<feature type="transmembrane region" description="Helical" evidence="1">
    <location>
        <begin position="298"/>
        <end position="319"/>
    </location>
</feature>
<proteinExistence type="predicted"/>
<accession>A0A6V7NPM0</accession>
<keyword evidence="1" id="KW-0472">Membrane</keyword>
<name>A0A6V7NPM0_ANACO</name>
<feature type="transmembrane region" description="Helical" evidence="1">
    <location>
        <begin position="56"/>
        <end position="73"/>
    </location>
</feature>
<dbReference type="EMBL" id="LR862140">
    <property type="protein sequence ID" value="CAD1820498.1"/>
    <property type="molecule type" value="Genomic_DNA"/>
</dbReference>
<sequence>MPTTMPILLLRYLDSTNFNGLYSGKTKPLTSMFIPLPLISGFYLARFFTKKSLSSYFTFVALASLMVLWFVVHNYWDLNIWIAGMPLKSFCKYVVASVVMAMAVPGLALLPSKLRFLTELGLIGHTLLLCYIEDRLFNYATMYYFGFDEDVMYPSYMVFGTTFLGLALVRRLAVDHRIGPKAVWILTCLYSAKLSMLFITSKSVLWVSAVLLLAVSPPLLLYKDRSKGVSRMKVWQAYAHACVVAFSAWLCRETIFEALQWWNGKPPSDGLLLGSCILLTGIASIPIVALHFSHVQVLAILFFKIDFHFSFFLITLFFFLQSAKRFLLLVVAVGLLFILMQPPIPLSWAFQSDLIKAAHQSNDDTSIYGFVTSRPTWPSWLLIATVLLTLSAVTNIIPVKYIVELRAFYAVAVGSTLGIYICVEYFTQAIILYPLLVATIVCASVFVVFTHLPSASSTRALPWVFSLLSHSSPLPTYLKDN</sequence>
<dbReference type="AlphaFoldDB" id="A0A6V7NPM0"/>
<feature type="transmembrane region" description="Helical" evidence="1">
    <location>
        <begin position="432"/>
        <end position="452"/>
    </location>
</feature>
<keyword evidence="1" id="KW-0812">Transmembrane</keyword>
<dbReference type="PANTHER" id="PTHR35313:SF1">
    <property type="entry name" value="NO EXINE FORMATION 1"/>
    <property type="match status" value="1"/>
</dbReference>
<gene>
    <name evidence="2" type="ORF">CB5_LOCUS3709</name>
</gene>
<feature type="transmembrane region" description="Helical" evidence="1">
    <location>
        <begin position="408"/>
        <end position="426"/>
    </location>
</feature>
<organism evidence="2">
    <name type="scientific">Ananas comosus var. bracteatus</name>
    <name type="common">red pineapple</name>
    <dbReference type="NCBI Taxonomy" id="296719"/>
    <lineage>
        <taxon>Eukaryota</taxon>
        <taxon>Viridiplantae</taxon>
        <taxon>Streptophyta</taxon>
        <taxon>Embryophyta</taxon>
        <taxon>Tracheophyta</taxon>
        <taxon>Spermatophyta</taxon>
        <taxon>Magnoliopsida</taxon>
        <taxon>Liliopsida</taxon>
        <taxon>Poales</taxon>
        <taxon>Bromeliaceae</taxon>
        <taxon>Bromelioideae</taxon>
        <taxon>Ananas</taxon>
    </lineage>
</organism>
<feature type="transmembrane region" description="Helical" evidence="1">
    <location>
        <begin position="181"/>
        <end position="199"/>
    </location>
</feature>
<feature type="transmembrane region" description="Helical" evidence="1">
    <location>
        <begin position="326"/>
        <end position="344"/>
    </location>
</feature>